<dbReference type="AlphaFoldDB" id="A0AAD5X2P4"/>
<keyword evidence="1" id="KW-0472">Membrane</keyword>
<gene>
    <name evidence="2" type="ORF">HK097_011076</name>
</gene>
<keyword evidence="1" id="KW-0812">Transmembrane</keyword>
<dbReference type="PANTHER" id="PTHR33802">
    <property type="entry name" value="SI:CH211-161H7.5-RELATED"/>
    <property type="match status" value="1"/>
</dbReference>
<proteinExistence type="predicted"/>
<evidence type="ECO:0000313" key="2">
    <source>
        <dbReference type="EMBL" id="KAJ3047893.1"/>
    </source>
</evidence>
<comment type="caution">
    <text evidence="2">The sequence shown here is derived from an EMBL/GenBank/DDBJ whole genome shotgun (WGS) entry which is preliminary data.</text>
</comment>
<protein>
    <recommendedName>
        <fullName evidence="4">DUF1774-domain-containing protein</fullName>
    </recommendedName>
</protein>
<accession>A0AAD5X2P4</accession>
<evidence type="ECO:0000313" key="3">
    <source>
        <dbReference type="Proteomes" id="UP001212841"/>
    </source>
</evidence>
<evidence type="ECO:0008006" key="4">
    <source>
        <dbReference type="Google" id="ProtNLM"/>
    </source>
</evidence>
<sequence length="282" mass="30885">MTSPFLLRLTNTLAYFFFLGSGIYSVAGPDGFPDTYAKHETYLTPAPWAFAIWGVIHFLFFGFIVWQWFGDSNEVVVNAFGSWFFIAALCTSLWSTLWATDHLFLSLILLCFASASITLIYHQLSIRPAPSFTQSLFVHAPISLYHGWLVYVIWLNILALFIRTGSDGHKPEHPGLLINVVVGLILAQLTATAIAYTEYKGAVGDVPGAFTIAWALFAVSARQPAAFIKWASFACGILVTIYAFVPLVRGRPLTGNAGERESLLHAPNAGGSRAVSSEEAIV</sequence>
<feature type="transmembrane region" description="Helical" evidence="1">
    <location>
        <begin position="75"/>
        <end position="96"/>
    </location>
</feature>
<feature type="transmembrane region" description="Helical" evidence="1">
    <location>
        <begin position="103"/>
        <end position="124"/>
    </location>
</feature>
<evidence type="ECO:0000256" key="1">
    <source>
        <dbReference type="SAM" id="Phobius"/>
    </source>
</evidence>
<keyword evidence="3" id="KW-1185">Reference proteome</keyword>
<feature type="transmembrane region" description="Helical" evidence="1">
    <location>
        <begin position="48"/>
        <end position="69"/>
    </location>
</feature>
<dbReference type="Proteomes" id="UP001212841">
    <property type="component" value="Unassembled WGS sequence"/>
</dbReference>
<feature type="transmembrane region" description="Helical" evidence="1">
    <location>
        <begin position="144"/>
        <end position="164"/>
    </location>
</feature>
<feature type="transmembrane region" description="Helical" evidence="1">
    <location>
        <begin position="226"/>
        <end position="245"/>
    </location>
</feature>
<feature type="transmembrane region" description="Helical" evidence="1">
    <location>
        <begin position="202"/>
        <end position="219"/>
    </location>
</feature>
<name>A0AAD5X2P4_9FUNG</name>
<feature type="transmembrane region" description="Helical" evidence="1">
    <location>
        <begin position="6"/>
        <end position="27"/>
    </location>
</feature>
<dbReference type="PANTHER" id="PTHR33802:SF1">
    <property type="entry name" value="XK-RELATED PROTEIN"/>
    <property type="match status" value="1"/>
</dbReference>
<keyword evidence="1" id="KW-1133">Transmembrane helix</keyword>
<organism evidence="2 3">
    <name type="scientific">Rhizophlyctis rosea</name>
    <dbReference type="NCBI Taxonomy" id="64517"/>
    <lineage>
        <taxon>Eukaryota</taxon>
        <taxon>Fungi</taxon>
        <taxon>Fungi incertae sedis</taxon>
        <taxon>Chytridiomycota</taxon>
        <taxon>Chytridiomycota incertae sedis</taxon>
        <taxon>Chytridiomycetes</taxon>
        <taxon>Rhizophlyctidales</taxon>
        <taxon>Rhizophlyctidaceae</taxon>
        <taxon>Rhizophlyctis</taxon>
    </lineage>
</organism>
<dbReference type="EMBL" id="JADGJD010000882">
    <property type="protein sequence ID" value="KAJ3047893.1"/>
    <property type="molecule type" value="Genomic_DNA"/>
</dbReference>
<feature type="transmembrane region" description="Helical" evidence="1">
    <location>
        <begin position="176"/>
        <end position="196"/>
    </location>
</feature>
<reference evidence="2" key="1">
    <citation type="submission" date="2020-05" db="EMBL/GenBank/DDBJ databases">
        <title>Phylogenomic resolution of chytrid fungi.</title>
        <authorList>
            <person name="Stajich J.E."/>
            <person name="Amses K."/>
            <person name="Simmons R."/>
            <person name="Seto K."/>
            <person name="Myers J."/>
            <person name="Bonds A."/>
            <person name="Quandt C.A."/>
            <person name="Barry K."/>
            <person name="Liu P."/>
            <person name="Grigoriev I."/>
            <person name="Longcore J.E."/>
            <person name="James T.Y."/>
        </authorList>
    </citation>
    <scope>NUCLEOTIDE SEQUENCE</scope>
    <source>
        <strain evidence="2">JEL0318</strain>
    </source>
</reference>